<gene>
    <name evidence="1" type="ORF">PYDG_00009</name>
</gene>
<protein>
    <submittedName>
        <fullName evidence="1">Uncharacterized protein</fullName>
    </submittedName>
</protein>
<dbReference type="KEGG" id="vg:15010752"/>
<sequence length="87" mass="10724">MQVHLYRVTDEEYEDFYIFIGEESYTYVRVEALDDKHYFECNTRLEESKKRFPESAFYLEDIRVELIELDIEFNDAWQLAKMHNLLE</sequence>
<evidence type="ECO:0000313" key="2">
    <source>
        <dbReference type="Proteomes" id="UP000204048"/>
    </source>
</evidence>
<proteinExistence type="predicted"/>
<accession>M4SRW3</accession>
<keyword evidence="2" id="KW-1185">Reference proteome</keyword>
<dbReference type="RefSeq" id="YP_007674219.1">
    <property type="nucleotide sequence ID" value="NC_020849.1"/>
</dbReference>
<evidence type="ECO:0000313" key="1">
    <source>
        <dbReference type="EMBL" id="AGH57541.1"/>
    </source>
</evidence>
<organism evidence="1 2">
    <name type="scientific">Pseudoalteromonas phage pYD6-A</name>
    <dbReference type="NCBI Taxonomy" id="754052"/>
    <lineage>
        <taxon>Viruses</taxon>
        <taxon>Duplodnaviria</taxon>
        <taxon>Heunggongvirae</taxon>
        <taxon>Uroviricota</taxon>
        <taxon>Caudoviricetes</taxon>
        <taxon>Schitoviridae</taxon>
        <taxon>Fuhrmanvirinae</taxon>
        <taxon>Matsuvirus</taxon>
        <taxon>Matsuvirus pYD6A</taxon>
    </lineage>
</organism>
<dbReference type="GeneID" id="15010752"/>
<reference evidence="1 2" key="1">
    <citation type="submission" date="2010-11" db="EMBL/GenBank/DDBJ databases">
        <title>The Genome Sequence of Pseudoalteromonas phage pYD6-A.</title>
        <authorList>
            <consortium name="The Broad Institute Genome Sequencing Platform"/>
            <person name="Henn M.R."/>
            <person name="Wolf A."/>
            <person name="Jost G."/>
            <person name="Levin J."/>
            <person name="Malboeuf C."/>
            <person name="Casali M."/>
            <person name="Russ C."/>
            <person name="Lennon N."/>
            <person name="Chapman S.B."/>
            <person name="Erlich R."/>
            <person name="Young S.K."/>
            <person name="Yandava C."/>
            <person name="Zeng Q."/>
            <person name="Alvarado L."/>
            <person name="Anderson S."/>
            <person name="Berlin A."/>
            <person name="Chen Z."/>
            <person name="Freedman E."/>
            <person name="Gellesch M."/>
            <person name="Goldberg J."/>
            <person name="Green L."/>
            <person name="Griggs A."/>
            <person name="Gujja S."/>
            <person name="Heilman E.R."/>
            <person name="Heiman D."/>
            <person name="Hollinger A."/>
            <person name="Howarth C."/>
            <person name="Larson L."/>
            <person name="Mehta T."/>
            <person name="Pearson M."/>
            <person name="Roberts A."/>
            <person name="Ryan E."/>
            <person name="Saif S."/>
            <person name="Shea T."/>
            <person name="Shenoy N."/>
            <person name="Sisk P."/>
            <person name="Stolte C."/>
            <person name="Sykes S."/>
            <person name="White J."/>
            <person name="Haas B."/>
            <person name="Nusbaum C."/>
            <person name="Birren B."/>
        </authorList>
    </citation>
    <scope>NUCLEOTIDE SEQUENCE [LARGE SCALE GENOMIC DNA]</scope>
    <source>
        <strain evidence="2">pYD6-A</strain>
    </source>
</reference>
<name>M4SRW3_9CAUD</name>
<dbReference type="Proteomes" id="UP000204048">
    <property type="component" value="Segment"/>
</dbReference>
<dbReference type="EMBL" id="JF974296">
    <property type="protein sequence ID" value="AGH57541.1"/>
    <property type="molecule type" value="Genomic_DNA"/>
</dbReference>